<evidence type="ECO:0000313" key="2">
    <source>
        <dbReference type="EMBL" id="MDR6939708.1"/>
    </source>
</evidence>
<keyword evidence="3" id="KW-1185">Reference proteome</keyword>
<comment type="caution">
    <text evidence="2">The sequence shown here is derived from an EMBL/GenBank/DDBJ whole genome shotgun (WGS) entry which is preliminary data.</text>
</comment>
<evidence type="ECO:0000313" key="3">
    <source>
        <dbReference type="Proteomes" id="UP001266099"/>
    </source>
</evidence>
<dbReference type="Proteomes" id="UP001266099">
    <property type="component" value="Unassembled WGS sequence"/>
</dbReference>
<dbReference type="RefSeq" id="WP_309956599.1">
    <property type="nucleotide sequence ID" value="NZ_JAVDUJ010000001.1"/>
</dbReference>
<evidence type="ECO:0000259" key="1">
    <source>
        <dbReference type="Pfam" id="PF21248"/>
    </source>
</evidence>
<organism evidence="2 3">
    <name type="scientific">Arcanobacterium hippocoleae</name>
    <dbReference type="NCBI Taxonomy" id="149017"/>
    <lineage>
        <taxon>Bacteria</taxon>
        <taxon>Bacillati</taxon>
        <taxon>Actinomycetota</taxon>
        <taxon>Actinomycetes</taxon>
        <taxon>Actinomycetales</taxon>
        <taxon>Actinomycetaceae</taxon>
        <taxon>Arcanobacterium</taxon>
    </lineage>
</organism>
<dbReference type="InterPro" id="IPR048770">
    <property type="entry name" value="SoFic-like_C"/>
</dbReference>
<proteinExistence type="predicted"/>
<gene>
    <name evidence="2" type="ORF">J2S36_001251</name>
</gene>
<protein>
    <submittedName>
        <fullName evidence="2">Fic family protein</fullName>
    </submittedName>
</protein>
<dbReference type="EMBL" id="JAVDUJ010000001">
    <property type="protein sequence ID" value="MDR6939708.1"/>
    <property type="molecule type" value="Genomic_DNA"/>
</dbReference>
<feature type="domain" description="Adenylyltransferase SoFic-like C-terminal" evidence="1">
    <location>
        <begin position="3"/>
        <end position="37"/>
    </location>
</feature>
<accession>A0ABU1T2X9</accession>
<reference evidence="2 3" key="1">
    <citation type="submission" date="2023-07" db="EMBL/GenBank/DDBJ databases">
        <title>Sequencing the genomes of 1000 actinobacteria strains.</title>
        <authorList>
            <person name="Klenk H.-P."/>
        </authorList>
    </citation>
    <scope>NUCLEOTIDE SEQUENCE [LARGE SCALE GENOMIC DNA]</scope>
    <source>
        <strain evidence="2 3">DSM 15539</strain>
    </source>
</reference>
<dbReference type="Pfam" id="PF21248">
    <property type="entry name" value="SoFic-like_C"/>
    <property type="match status" value="1"/>
</dbReference>
<name>A0ABU1T2X9_9ACTO</name>
<sequence length="48" mass="5221">MGVSRPTAGKYAQQLVALGIVEQVKIGKSVLFINTNYLSLLFDAKLPQ</sequence>